<dbReference type="eggNOG" id="ENOG5033Z0Q">
    <property type="taxonomic scope" value="Bacteria"/>
</dbReference>
<feature type="transmembrane region" description="Helical" evidence="2">
    <location>
        <begin position="573"/>
        <end position="594"/>
    </location>
</feature>
<keyword evidence="2" id="KW-1133">Transmembrane helix</keyword>
<feature type="transmembrane region" description="Helical" evidence="2">
    <location>
        <begin position="510"/>
        <end position="533"/>
    </location>
</feature>
<dbReference type="OrthoDB" id="3290504at2"/>
<evidence type="ECO:0000256" key="2">
    <source>
        <dbReference type="SAM" id="Phobius"/>
    </source>
</evidence>
<dbReference type="STRING" id="446470.Snas_1665"/>
<dbReference type="HOGENOM" id="CLU_394267_0_0_11"/>
<feature type="compositionally biased region" description="Basic and acidic residues" evidence="1">
    <location>
        <begin position="670"/>
        <end position="680"/>
    </location>
</feature>
<feature type="transmembrane region" description="Helical" evidence="2">
    <location>
        <begin position="90"/>
        <end position="111"/>
    </location>
</feature>
<feature type="transmembrane region" description="Helical" evidence="2">
    <location>
        <begin position="648"/>
        <end position="665"/>
    </location>
</feature>
<evidence type="ECO:0000256" key="1">
    <source>
        <dbReference type="SAM" id="MobiDB-lite"/>
    </source>
</evidence>
<evidence type="ECO:0000313" key="3">
    <source>
        <dbReference type="EMBL" id="ADD41367.1"/>
    </source>
</evidence>
<feature type="transmembrane region" description="Helical" evidence="2">
    <location>
        <begin position="131"/>
        <end position="156"/>
    </location>
</feature>
<reference evidence="3 4" key="1">
    <citation type="journal article" date="2009" name="Stand. Genomic Sci.">
        <title>Complete genome sequence of Stackebrandtia nassauensis type strain (LLR-40K-21).</title>
        <authorList>
            <person name="Munk C."/>
            <person name="Lapidus A."/>
            <person name="Copeland A."/>
            <person name="Jando M."/>
            <person name="Mayilraj S."/>
            <person name="Glavina Del Rio T."/>
            <person name="Nolan M."/>
            <person name="Chen F."/>
            <person name="Lucas S."/>
            <person name="Tice H."/>
            <person name="Cheng J.F."/>
            <person name="Han C."/>
            <person name="Detter J.C."/>
            <person name="Bruce D."/>
            <person name="Goodwin L."/>
            <person name="Chain P."/>
            <person name="Pitluck S."/>
            <person name="Goker M."/>
            <person name="Ovchinikova G."/>
            <person name="Pati A."/>
            <person name="Ivanova N."/>
            <person name="Mavromatis K."/>
            <person name="Chen A."/>
            <person name="Palaniappan K."/>
            <person name="Land M."/>
            <person name="Hauser L."/>
            <person name="Chang Y.J."/>
            <person name="Jeffries C.D."/>
            <person name="Bristow J."/>
            <person name="Eisen J.A."/>
            <person name="Markowitz V."/>
            <person name="Hugenholtz P."/>
            <person name="Kyrpides N.C."/>
            <person name="Klenk H.P."/>
        </authorList>
    </citation>
    <scope>NUCLEOTIDE SEQUENCE [LARGE SCALE GENOMIC DNA]</scope>
    <source>
        <strain evidence="4">DSM 44728 / CIP 108903 / NRRL B-16338 / NBRC 102104 / LLR-40K-21</strain>
    </source>
</reference>
<keyword evidence="4" id="KW-1185">Reference proteome</keyword>
<feature type="transmembrane region" description="Helical" evidence="2">
    <location>
        <begin position="470"/>
        <end position="490"/>
    </location>
</feature>
<feature type="transmembrane region" description="Helical" evidence="2">
    <location>
        <begin position="413"/>
        <end position="432"/>
    </location>
</feature>
<gene>
    <name evidence="3" type="ordered locus">Snas_1665</name>
</gene>
<sequence length="702" mass="72561">MTVIDSFTERCLKVAARRWPADMRDERYREWTAEMHEIRSDASTSGGRRAWEQLRYAFSLAASPPAPDENRVPRGWREMAPQLGQRLRPWAVLFGMGVVCSLLAGTARGMVPGVLGAVTGTHTDPSGERPAIITVASALALLGIIVLTAWLGVVIGRRMPLLPDPRGRAARVVSVVGAPVAVGLGLIVIDAGQMLELTGSGAISAQTWLYGPLLWMAMFAVVALVAVALARSGRSGVGRALGIAMSLFALEVLAVPLAYLGAASIGFRLPASPAVALWFPMSLVGGPLADEHLTHTGVSQVMPMLVVASGFTLWYAIAASRVRVTAPRPAPKFAGSASLIVSRPRTGFALATAAIGLAVWAAGLAYATPAGIAMADLGDSQFMMWASELRITSIVLICVAMGLAMVGRGRPILTLFVTASGLLVSDTVLDAFDRTGITGLAGAVGFGVVVLVAAWWLGRTMLLAPPSAAMVRRGHIGIAVTAAMCAPFILTQSTWPETASEGAPEVPTPVVFPAVATVVLVLLTAVAGVSAVAARQRPVSTPVSVALIGLPVLVFGGLGVASGQAGLPGFGSIVMLGALLGLPYTVWVLATIWWDRVRNPGRAGMAWTGIAVAAVPGTVVVIVVGVMGSTMVTGPLMTLQGAGYPADGVSVMPGVILAAIGLGTLTSRIMGRDPRPDSDSRAATANTPQDLPHGHNPYPVAS</sequence>
<proteinExistence type="predicted"/>
<dbReference type="KEGG" id="sna:Snas_1665"/>
<feature type="transmembrane region" description="Helical" evidence="2">
    <location>
        <begin position="389"/>
        <end position="406"/>
    </location>
</feature>
<dbReference type="AlphaFoldDB" id="D3PXA4"/>
<feature type="transmembrane region" description="Helical" evidence="2">
    <location>
        <begin position="545"/>
        <end position="567"/>
    </location>
</feature>
<dbReference type="RefSeq" id="WP_013016938.1">
    <property type="nucleotide sequence ID" value="NC_013947.1"/>
</dbReference>
<feature type="transmembrane region" description="Helical" evidence="2">
    <location>
        <begin position="301"/>
        <end position="318"/>
    </location>
</feature>
<dbReference type="Proteomes" id="UP000000844">
    <property type="component" value="Chromosome"/>
</dbReference>
<keyword evidence="2" id="KW-0812">Transmembrane</keyword>
<feature type="transmembrane region" description="Helical" evidence="2">
    <location>
        <begin position="209"/>
        <end position="229"/>
    </location>
</feature>
<name>D3PXA4_STANL</name>
<feature type="transmembrane region" description="Helical" evidence="2">
    <location>
        <begin position="438"/>
        <end position="458"/>
    </location>
</feature>
<feature type="region of interest" description="Disordered" evidence="1">
    <location>
        <begin position="669"/>
        <end position="702"/>
    </location>
</feature>
<feature type="transmembrane region" description="Helical" evidence="2">
    <location>
        <begin position="241"/>
        <end position="262"/>
    </location>
</feature>
<feature type="transmembrane region" description="Helical" evidence="2">
    <location>
        <begin position="348"/>
        <end position="369"/>
    </location>
</feature>
<feature type="transmembrane region" description="Helical" evidence="2">
    <location>
        <begin position="168"/>
        <end position="189"/>
    </location>
</feature>
<evidence type="ECO:0000313" key="4">
    <source>
        <dbReference type="Proteomes" id="UP000000844"/>
    </source>
</evidence>
<accession>D3PXA4</accession>
<organism evidence="3 4">
    <name type="scientific">Stackebrandtia nassauensis (strain DSM 44728 / CIP 108903 / NRRL B-16338 / NBRC 102104 / LLR-40K-21)</name>
    <dbReference type="NCBI Taxonomy" id="446470"/>
    <lineage>
        <taxon>Bacteria</taxon>
        <taxon>Bacillati</taxon>
        <taxon>Actinomycetota</taxon>
        <taxon>Actinomycetes</taxon>
        <taxon>Glycomycetales</taxon>
        <taxon>Glycomycetaceae</taxon>
        <taxon>Stackebrandtia</taxon>
    </lineage>
</organism>
<feature type="transmembrane region" description="Helical" evidence="2">
    <location>
        <begin position="606"/>
        <end position="628"/>
    </location>
</feature>
<keyword evidence="2" id="KW-0472">Membrane</keyword>
<protein>
    <submittedName>
        <fullName evidence="3">Uncharacterized protein</fullName>
    </submittedName>
</protein>
<dbReference type="EMBL" id="CP001778">
    <property type="protein sequence ID" value="ADD41367.1"/>
    <property type="molecule type" value="Genomic_DNA"/>
</dbReference>